<dbReference type="Pfam" id="PF07228">
    <property type="entry name" value="SpoIIE"/>
    <property type="match status" value="1"/>
</dbReference>
<dbReference type="Gene3D" id="3.60.40.10">
    <property type="entry name" value="PPM-type phosphatase domain"/>
    <property type="match status" value="1"/>
</dbReference>
<dbReference type="STRING" id="1218591.LEP1GSC199_1308"/>
<dbReference type="InterPro" id="IPR035965">
    <property type="entry name" value="PAS-like_dom_sf"/>
</dbReference>
<keyword evidence="4" id="KW-0808">Transferase</keyword>
<evidence type="ECO:0000256" key="1">
    <source>
        <dbReference type="ARBA" id="ARBA00000085"/>
    </source>
</evidence>
<proteinExistence type="predicted"/>
<protein>
    <recommendedName>
        <fullName evidence="2">histidine kinase</fullName>
        <ecNumber evidence="2">2.7.13.3</ecNumber>
    </recommendedName>
</protein>
<dbReference type="SMART" id="SM00388">
    <property type="entry name" value="HisKA"/>
    <property type="match status" value="1"/>
</dbReference>
<dbReference type="EC" id="2.7.13.3" evidence="2"/>
<feature type="domain" description="PAC" evidence="10">
    <location>
        <begin position="304"/>
        <end position="356"/>
    </location>
</feature>
<dbReference type="RefSeq" id="WP_002980808.1">
    <property type="nucleotide sequence ID" value="NZ_AOGY02000039.1"/>
</dbReference>
<evidence type="ECO:0000259" key="9">
    <source>
        <dbReference type="PROSITE" id="PS50110"/>
    </source>
</evidence>
<dbReference type="EMBL" id="AOGY02000039">
    <property type="protein sequence ID" value="EMY70211.1"/>
    <property type="molecule type" value="Genomic_DNA"/>
</dbReference>
<dbReference type="InterPro" id="IPR036457">
    <property type="entry name" value="PPM-type-like_dom_sf"/>
</dbReference>
<keyword evidence="5" id="KW-0418">Kinase</keyword>
<dbReference type="PROSITE" id="PS50113">
    <property type="entry name" value="PAC"/>
    <property type="match status" value="1"/>
</dbReference>
<accession>N1WE94</accession>
<comment type="caution">
    <text evidence="11">The sequence shown here is derived from an EMBL/GenBank/DDBJ whole genome shotgun (WGS) entry which is preliminary data.</text>
</comment>
<dbReference type="SUPFAM" id="SSF55874">
    <property type="entry name" value="ATPase domain of HSP90 chaperone/DNA topoisomerase II/histidine kinase"/>
    <property type="match status" value="1"/>
</dbReference>
<dbReference type="PROSITE" id="PS50109">
    <property type="entry name" value="HIS_KIN"/>
    <property type="match status" value="1"/>
</dbReference>
<feature type="domain" description="Response regulatory" evidence="9">
    <location>
        <begin position="8"/>
        <end position="124"/>
    </location>
</feature>
<dbReference type="Gene3D" id="3.40.50.2300">
    <property type="match status" value="1"/>
</dbReference>
<dbReference type="InterPro" id="IPR003594">
    <property type="entry name" value="HATPase_dom"/>
</dbReference>
<dbReference type="PRINTS" id="PR00344">
    <property type="entry name" value="BCTRLSENSOR"/>
</dbReference>
<keyword evidence="7" id="KW-0175">Coiled coil</keyword>
<dbReference type="InterPro" id="IPR001789">
    <property type="entry name" value="Sig_transdc_resp-reg_receiver"/>
</dbReference>
<dbReference type="AlphaFoldDB" id="N1WE94"/>
<comment type="catalytic activity">
    <reaction evidence="1">
        <text>ATP + protein L-histidine = ADP + protein N-phospho-L-histidine.</text>
        <dbReference type="EC" id="2.7.13.3"/>
    </reaction>
</comment>
<dbReference type="InterPro" id="IPR005467">
    <property type="entry name" value="His_kinase_dom"/>
</dbReference>
<dbReference type="SUPFAM" id="SSF55785">
    <property type="entry name" value="PYP-like sensor domain (PAS domain)"/>
    <property type="match status" value="1"/>
</dbReference>
<dbReference type="InterPro" id="IPR036097">
    <property type="entry name" value="HisK_dim/P_sf"/>
</dbReference>
<feature type="coiled-coil region" evidence="7">
    <location>
        <begin position="347"/>
        <end position="374"/>
    </location>
</feature>
<evidence type="ECO:0000256" key="2">
    <source>
        <dbReference type="ARBA" id="ARBA00012438"/>
    </source>
</evidence>
<gene>
    <name evidence="11" type="ORF">LEP1GSC199_1308</name>
</gene>
<organism evidence="11 12">
    <name type="scientific">Leptospira vanthielii serovar Holland str. Waz Holland = ATCC 700522</name>
    <dbReference type="NCBI Taxonomy" id="1218591"/>
    <lineage>
        <taxon>Bacteria</taxon>
        <taxon>Pseudomonadati</taxon>
        <taxon>Spirochaetota</taxon>
        <taxon>Spirochaetia</taxon>
        <taxon>Leptospirales</taxon>
        <taxon>Leptospiraceae</taxon>
        <taxon>Leptospira</taxon>
    </lineage>
</organism>
<dbReference type="Gene3D" id="1.10.287.130">
    <property type="match status" value="1"/>
</dbReference>
<feature type="modified residue" description="4-aspartylphosphate" evidence="6">
    <location>
        <position position="57"/>
    </location>
</feature>
<dbReference type="Gene3D" id="3.30.565.10">
    <property type="entry name" value="Histidine kinase-like ATPase, C-terminal domain"/>
    <property type="match status" value="1"/>
</dbReference>
<dbReference type="InterPro" id="IPR003661">
    <property type="entry name" value="HisK_dim/P_dom"/>
</dbReference>
<dbReference type="Pfam" id="PF00072">
    <property type="entry name" value="Response_reg"/>
    <property type="match status" value="1"/>
</dbReference>
<evidence type="ECO:0000256" key="4">
    <source>
        <dbReference type="ARBA" id="ARBA00022679"/>
    </source>
</evidence>
<dbReference type="SMART" id="SM00387">
    <property type="entry name" value="HATPase_c"/>
    <property type="match status" value="1"/>
</dbReference>
<evidence type="ECO:0000313" key="11">
    <source>
        <dbReference type="EMBL" id="EMY70211.1"/>
    </source>
</evidence>
<dbReference type="InterPro" id="IPR000700">
    <property type="entry name" value="PAS-assoc_C"/>
</dbReference>
<dbReference type="PANTHER" id="PTHR43047">
    <property type="entry name" value="TWO-COMPONENT HISTIDINE PROTEIN KINASE"/>
    <property type="match status" value="1"/>
</dbReference>
<reference evidence="11 12" key="1">
    <citation type="submission" date="2013-03" db="EMBL/GenBank/DDBJ databases">
        <authorList>
            <person name="Harkins D.M."/>
            <person name="Durkin A.S."/>
            <person name="Brinkac L.M."/>
            <person name="Haft D.H."/>
            <person name="Selengut J.D."/>
            <person name="Sanka R."/>
            <person name="DePew J."/>
            <person name="Purushe J."/>
            <person name="Galloway R.L."/>
            <person name="Vinetz J.M."/>
            <person name="Sutton G.G."/>
            <person name="Nierman W.C."/>
            <person name="Fouts D.E."/>
        </authorList>
    </citation>
    <scope>NUCLEOTIDE SEQUENCE [LARGE SCALE GENOMIC DNA]</scope>
    <source>
        <strain evidence="11 12">Waz Holland</strain>
    </source>
</reference>
<evidence type="ECO:0000313" key="12">
    <source>
        <dbReference type="Proteomes" id="UP000012227"/>
    </source>
</evidence>
<dbReference type="GO" id="GO:0000155">
    <property type="term" value="F:phosphorelay sensor kinase activity"/>
    <property type="evidence" value="ECO:0007669"/>
    <property type="project" value="InterPro"/>
</dbReference>
<keyword evidence="3 6" id="KW-0597">Phosphoprotein</keyword>
<dbReference type="CDD" id="cd00082">
    <property type="entry name" value="HisKA"/>
    <property type="match status" value="1"/>
</dbReference>
<name>N1WE94_9LEPT</name>
<dbReference type="FunFam" id="3.30.565.10:FF:000010">
    <property type="entry name" value="Sensor histidine kinase RcsC"/>
    <property type="match status" value="1"/>
</dbReference>
<evidence type="ECO:0000256" key="6">
    <source>
        <dbReference type="PROSITE-ProRule" id="PRU00169"/>
    </source>
</evidence>
<dbReference type="InterPro" id="IPR004358">
    <property type="entry name" value="Sig_transdc_His_kin-like_C"/>
</dbReference>
<dbReference type="PROSITE" id="PS50110">
    <property type="entry name" value="RESPONSE_REGULATORY"/>
    <property type="match status" value="1"/>
</dbReference>
<evidence type="ECO:0000256" key="3">
    <source>
        <dbReference type="ARBA" id="ARBA00022553"/>
    </source>
</evidence>
<dbReference type="SUPFAM" id="SSF47384">
    <property type="entry name" value="Homodimeric domain of signal transducing histidine kinase"/>
    <property type="match status" value="1"/>
</dbReference>
<evidence type="ECO:0000256" key="7">
    <source>
        <dbReference type="SAM" id="Coils"/>
    </source>
</evidence>
<dbReference type="Pfam" id="PF00512">
    <property type="entry name" value="HisKA"/>
    <property type="match status" value="1"/>
</dbReference>
<evidence type="ECO:0000256" key="5">
    <source>
        <dbReference type="ARBA" id="ARBA00022777"/>
    </source>
</evidence>
<dbReference type="SMART" id="SM00448">
    <property type="entry name" value="REC"/>
    <property type="match status" value="1"/>
</dbReference>
<sequence>MHTKQAAKILVVDDNETNIEIITHILLNQGYEVAVAYDGEYALELAEALDFDLILLDILLPGISGLDVAKRLLTMDRSKNTPILFLSALNETSDIVKGLETGAVDYITKPFQETEILARIRTHIKIKTLEKERIDLLQAIQKDLELAKANQENLVTFQFPPSPLYQIYTSYKPMDLVGGDLITYDLLPSGDLDILFGDVTGHGIAAAMVSLMAIITFKTMDKSFLSPSESLYWIHSTLTPLISTHFISAIYIRYKAEENLLSYSMAGHHNMFLIRDQKIIKLGTKGFCLMMFPDQLNAENEDLTGVELEFIRKDKSTFFVSLNSTATYDKKGNFVISKSTVFDITDRKLAEDKLNEYSQKIQLQNTRLQKAVEAAIKANRSKSVFFSKITHELRTPLHAVIGFSQILEKDPNLPNHLKGYVNSLYENGVHLLGMINDILDLSKIEAGKMTESKERFSLVQLWDTLFSMFSYRFSEKSISFELLNPTVIESCYYEADLQKIRQILVNLLGNALKFTNQGSVSLEIQIQRTPEHSFDTVKFIVKDSGIGIPNDQLHSIFEAFQQTEQGSSYKEGTGLGLSICHQLVEFLGGSIYVKSTIGEGSEFWFEIPLTRLEIIPGELVQKSKIGPIHTKELGGTTKLEESEEEFVQTFLNTSAPELKREILQLIRIQNFGQLIGVLNTIKTEDKGKNILEQKVKNKKYKFLIDLVQSSNPLE</sequence>
<dbReference type="InterPro" id="IPR036890">
    <property type="entry name" value="HATPase_C_sf"/>
</dbReference>
<dbReference type="InterPro" id="IPR011006">
    <property type="entry name" value="CheY-like_superfamily"/>
</dbReference>
<dbReference type="CDD" id="cd16922">
    <property type="entry name" value="HATPase_EvgS-ArcB-TorS-like"/>
    <property type="match status" value="1"/>
</dbReference>
<dbReference type="SUPFAM" id="SSF52172">
    <property type="entry name" value="CheY-like"/>
    <property type="match status" value="1"/>
</dbReference>
<feature type="domain" description="Histidine kinase" evidence="8">
    <location>
        <begin position="388"/>
        <end position="611"/>
    </location>
</feature>
<evidence type="ECO:0000259" key="10">
    <source>
        <dbReference type="PROSITE" id="PS50113"/>
    </source>
</evidence>
<dbReference type="Pfam" id="PF02518">
    <property type="entry name" value="HATPase_c"/>
    <property type="match status" value="1"/>
</dbReference>
<dbReference type="Proteomes" id="UP000012227">
    <property type="component" value="Unassembled WGS sequence"/>
</dbReference>
<dbReference type="InterPro" id="IPR001932">
    <property type="entry name" value="PPM-type_phosphatase-like_dom"/>
</dbReference>
<evidence type="ECO:0000259" key="8">
    <source>
        <dbReference type="PROSITE" id="PS50109"/>
    </source>
</evidence>